<keyword evidence="1" id="KW-0472">Membrane</keyword>
<protein>
    <submittedName>
        <fullName evidence="2">Uncharacterized protein</fullName>
    </submittedName>
</protein>
<accession>A0A6P1Q124</accession>
<dbReference type="RefSeq" id="WP_160622014.1">
    <property type="nucleotide sequence ID" value="NZ_CP028271.1"/>
</dbReference>
<dbReference type="KEGG" id="mint:C7M51_02411"/>
<dbReference type="Proteomes" id="UP000464053">
    <property type="component" value="Chromosome"/>
</dbReference>
<organism evidence="2 3">
    <name type="scientific">Mixta intestinalis</name>
    <dbReference type="NCBI Taxonomy" id="1615494"/>
    <lineage>
        <taxon>Bacteria</taxon>
        <taxon>Pseudomonadati</taxon>
        <taxon>Pseudomonadota</taxon>
        <taxon>Gammaproteobacteria</taxon>
        <taxon>Enterobacterales</taxon>
        <taxon>Erwiniaceae</taxon>
        <taxon>Mixta</taxon>
    </lineage>
</organism>
<feature type="transmembrane region" description="Helical" evidence="1">
    <location>
        <begin position="12"/>
        <end position="32"/>
    </location>
</feature>
<dbReference type="AlphaFoldDB" id="A0A6P1Q124"/>
<reference evidence="2 3" key="1">
    <citation type="submission" date="2018-03" db="EMBL/GenBank/DDBJ databases">
        <title>Pantoea intestinalis SRCM103226 isolated form the mealworm.</title>
        <authorList>
            <person name="Jeong D.-Y."/>
            <person name="Kim J.W."/>
        </authorList>
    </citation>
    <scope>NUCLEOTIDE SEQUENCE [LARGE SCALE GENOMIC DNA]</scope>
    <source>
        <strain evidence="2 3">SRCM103226</strain>
    </source>
</reference>
<keyword evidence="1" id="KW-0812">Transmembrane</keyword>
<evidence type="ECO:0000313" key="2">
    <source>
        <dbReference type="EMBL" id="QHM72111.1"/>
    </source>
</evidence>
<name>A0A6P1Q124_9GAMM</name>
<keyword evidence="3" id="KW-1185">Reference proteome</keyword>
<sequence>MKIKDQLIFDLKIYLATGVSLALIVLLSYGAYLILPGFWPILAVIIAVGVTLIAGRLVK</sequence>
<dbReference type="EMBL" id="CP028271">
    <property type="protein sequence ID" value="QHM72111.1"/>
    <property type="molecule type" value="Genomic_DNA"/>
</dbReference>
<feature type="transmembrane region" description="Helical" evidence="1">
    <location>
        <begin position="38"/>
        <end position="58"/>
    </location>
</feature>
<gene>
    <name evidence="2" type="ORF">C7M51_02411</name>
</gene>
<evidence type="ECO:0000256" key="1">
    <source>
        <dbReference type="SAM" id="Phobius"/>
    </source>
</evidence>
<evidence type="ECO:0000313" key="3">
    <source>
        <dbReference type="Proteomes" id="UP000464053"/>
    </source>
</evidence>
<proteinExistence type="predicted"/>
<keyword evidence="1" id="KW-1133">Transmembrane helix</keyword>